<dbReference type="EMBL" id="HACA01006026">
    <property type="protein sequence ID" value="CDW23387.1"/>
    <property type="molecule type" value="Transcribed_RNA"/>
</dbReference>
<feature type="transmembrane region" description="Helical" evidence="1">
    <location>
        <begin position="31"/>
        <end position="51"/>
    </location>
</feature>
<sequence>MKKFSKNIRRRNRVEFGRSFNGRDAIEGSQVPLFLTVHFIPVLILLIKHILSYYRSIIVYNNSIQDIEG</sequence>
<accession>A0A0K2TCU3</accession>
<reference evidence="2" key="1">
    <citation type="submission" date="2014-05" db="EMBL/GenBank/DDBJ databases">
        <authorList>
            <person name="Chronopoulou M."/>
        </authorList>
    </citation>
    <scope>NUCLEOTIDE SEQUENCE</scope>
    <source>
        <tissue evidence="2">Whole organism</tissue>
    </source>
</reference>
<evidence type="ECO:0000313" key="2">
    <source>
        <dbReference type="EMBL" id="CDW23387.1"/>
    </source>
</evidence>
<keyword evidence="1" id="KW-0812">Transmembrane</keyword>
<dbReference type="AlphaFoldDB" id="A0A0K2TCU3"/>
<keyword evidence="1" id="KW-0472">Membrane</keyword>
<keyword evidence="1" id="KW-1133">Transmembrane helix</keyword>
<proteinExistence type="predicted"/>
<organism evidence="2">
    <name type="scientific">Lepeophtheirus salmonis</name>
    <name type="common">Salmon louse</name>
    <name type="synonym">Caligus salmonis</name>
    <dbReference type="NCBI Taxonomy" id="72036"/>
    <lineage>
        <taxon>Eukaryota</taxon>
        <taxon>Metazoa</taxon>
        <taxon>Ecdysozoa</taxon>
        <taxon>Arthropoda</taxon>
        <taxon>Crustacea</taxon>
        <taxon>Multicrustacea</taxon>
        <taxon>Hexanauplia</taxon>
        <taxon>Copepoda</taxon>
        <taxon>Siphonostomatoida</taxon>
        <taxon>Caligidae</taxon>
        <taxon>Lepeophtheirus</taxon>
    </lineage>
</organism>
<name>A0A0K2TCU3_LEPSM</name>
<protein>
    <submittedName>
        <fullName evidence="2">Uncharacterized protein</fullName>
    </submittedName>
</protein>
<evidence type="ECO:0000256" key="1">
    <source>
        <dbReference type="SAM" id="Phobius"/>
    </source>
</evidence>